<organism evidence="3 4">
    <name type="scientific">Salimicrobium flavidum</name>
    <dbReference type="NCBI Taxonomy" id="570947"/>
    <lineage>
        <taxon>Bacteria</taxon>
        <taxon>Bacillati</taxon>
        <taxon>Bacillota</taxon>
        <taxon>Bacilli</taxon>
        <taxon>Bacillales</taxon>
        <taxon>Bacillaceae</taxon>
        <taxon>Salimicrobium</taxon>
    </lineage>
</organism>
<feature type="transmembrane region" description="Helical" evidence="1">
    <location>
        <begin position="211"/>
        <end position="231"/>
    </location>
</feature>
<keyword evidence="1" id="KW-0812">Transmembrane</keyword>
<evidence type="ECO:0000256" key="1">
    <source>
        <dbReference type="SAM" id="Phobius"/>
    </source>
</evidence>
<dbReference type="Proteomes" id="UP000187608">
    <property type="component" value="Unassembled WGS sequence"/>
</dbReference>
<dbReference type="SUPFAM" id="SSF55781">
    <property type="entry name" value="GAF domain-like"/>
    <property type="match status" value="1"/>
</dbReference>
<keyword evidence="4" id="KW-1185">Reference proteome</keyword>
<keyword evidence="1" id="KW-0472">Membrane</keyword>
<protein>
    <submittedName>
        <fullName evidence="3">GAF domain-containing protein</fullName>
    </submittedName>
</protein>
<sequence length="440" mass="50690">MGGERWVNNEPEHTSGHLASLDFRMANFSFSRIHKHLSRFSSTHITVCSVGISRSSVSDRHQRQTDFFTYGIAFAVFLSEGLFYEIDITQLGLWILLYKIKLRKEDWYRVPLNMLMFLIISLGSAFVYYQLGGVHGREILQSPQAIGAAVVYALVQIALNQSFVKGISNWLYKKHEPWVTLGDVWEYFTSLAILPLGFLLFLLYVDIGAQALLFVGLPFLIVSATLGYLHHSRTMNGYLRKSGEIGQELASFAMVDQVLDIFTKRVKPLFEADELYILDVEDKETLTLIRKVDGEGMTKNERRDVTNIASISRETWHNQKGCIYRDRRFWNISMERYKQMKKESAMAVPMFRFGKVVGVITLFSSRKRNFSKPQFQLLKILSNYLAIAIENARVYEKLKDSEERCGLTGVNNYRYLEKVISSYGNNAVFSVIMMDLDHFK</sequence>
<proteinExistence type="predicted"/>
<gene>
    <name evidence="3" type="ORF">SAMN05421687_10718</name>
</gene>
<evidence type="ECO:0000313" key="3">
    <source>
        <dbReference type="EMBL" id="SIS50769.1"/>
    </source>
</evidence>
<feature type="transmembrane region" description="Helical" evidence="1">
    <location>
        <begin position="107"/>
        <end position="129"/>
    </location>
</feature>
<evidence type="ECO:0000313" key="4">
    <source>
        <dbReference type="Proteomes" id="UP000187608"/>
    </source>
</evidence>
<dbReference type="STRING" id="570947.SAMN05421687_10718"/>
<accession>A0A1N7JN39</accession>
<dbReference type="EMBL" id="FTOC01000007">
    <property type="protein sequence ID" value="SIS50769.1"/>
    <property type="molecule type" value="Genomic_DNA"/>
</dbReference>
<evidence type="ECO:0000259" key="2">
    <source>
        <dbReference type="SMART" id="SM00065"/>
    </source>
</evidence>
<dbReference type="Pfam" id="PF13185">
    <property type="entry name" value="GAF_2"/>
    <property type="match status" value="1"/>
</dbReference>
<name>A0A1N7JN39_9BACI</name>
<feature type="domain" description="GAF" evidence="2">
    <location>
        <begin position="254"/>
        <end position="399"/>
    </location>
</feature>
<feature type="transmembrane region" description="Helical" evidence="1">
    <location>
        <begin position="184"/>
        <end position="205"/>
    </location>
</feature>
<dbReference type="InterPro" id="IPR029016">
    <property type="entry name" value="GAF-like_dom_sf"/>
</dbReference>
<dbReference type="InterPro" id="IPR003018">
    <property type="entry name" value="GAF"/>
</dbReference>
<reference evidence="4" key="1">
    <citation type="submission" date="2017-01" db="EMBL/GenBank/DDBJ databases">
        <authorList>
            <person name="Varghese N."/>
            <person name="Submissions S."/>
        </authorList>
    </citation>
    <scope>NUCLEOTIDE SEQUENCE [LARGE SCALE GENOMIC DNA]</scope>
    <source>
        <strain evidence="4">DSM 23127</strain>
    </source>
</reference>
<feature type="transmembrane region" description="Helical" evidence="1">
    <location>
        <begin position="149"/>
        <end position="172"/>
    </location>
</feature>
<dbReference type="Gene3D" id="3.30.450.40">
    <property type="match status" value="1"/>
</dbReference>
<keyword evidence="1" id="KW-1133">Transmembrane helix</keyword>
<dbReference type="AlphaFoldDB" id="A0A1N7JN39"/>
<dbReference type="SMART" id="SM00065">
    <property type="entry name" value="GAF"/>
    <property type="match status" value="1"/>
</dbReference>